<accession>A0A5C3L648</accession>
<gene>
    <name evidence="2" type="ORF">FA15DRAFT_665803</name>
</gene>
<evidence type="ECO:0000256" key="1">
    <source>
        <dbReference type="SAM" id="MobiDB-lite"/>
    </source>
</evidence>
<proteinExistence type="predicted"/>
<protein>
    <recommendedName>
        <fullName evidence="4">Mitochondrial ribosomal protein subunit L20</fullName>
    </recommendedName>
</protein>
<evidence type="ECO:0000313" key="3">
    <source>
        <dbReference type="Proteomes" id="UP000307440"/>
    </source>
</evidence>
<feature type="region of interest" description="Disordered" evidence="1">
    <location>
        <begin position="13"/>
        <end position="113"/>
    </location>
</feature>
<reference evidence="2 3" key="1">
    <citation type="journal article" date="2019" name="Nat. Ecol. Evol.">
        <title>Megaphylogeny resolves global patterns of mushroom evolution.</title>
        <authorList>
            <person name="Varga T."/>
            <person name="Krizsan K."/>
            <person name="Foldi C."/>
            <person name="Dima B."/>
            <person name="Sanchez-Garcia M."/>
            <person name="Sanchez-Ramirez S."/>
            <person name="Szollosi G.J."/>
            <person name="Szarkandi J.G."/>
            <person name="Papp V."/>
            <person name="Albert L."/>
            <person name="Andreopoulos W."/>
            <person name="Angelini C."/>
            <person name="Antonin V."/>
            <person name="Barry K.W."/>
            <person name="Bougher N.L."/>
            <person name="Buchanan P."/>
            <person name="Buyck B."/>
            <person name="Bense V."/>
            <person name="Catcheside P."/>
            <person name="Chovatia M."/>
            <person name="Cooper J."/>
            <person name="Damon W."/>
            <person name="Desjardin D."/>
            <person name="Finy P."/>
            <person name="Geml J."/>
            <person name="Haridas S."/>
            <person name="Hughes K."/>
            <person name="Justo A."/>
            <person name="Karasinski D."/>
            <person name="Kautmanova I."/>
            <person name="Kiss B."/>
            <person name="Kocsube S."/>
            <person name="Kotiranta H."/>
            <person name="LaButti K.M."/>
            <person name="Lechner B.E."/>
            <person name="Liimatainen K."/>
            <person name="Lipzen A."/>
            <person name="Lukacs Z."/>
            <person name="Mihaltcheva S."/>
            <person name="Morgado L.N."/>
            <person name="Niskanen T."/>
            <person name="Noordeloos M.E."/>
            <person name="Ohm R.A."/>
            <person name="Ortiz-Santana B."/>
            <person name="Ovrebo C."/>
            <person name="Racz N."/>
            <person name="Riley R."/>
            <person name="Savchenko A."/>
            <person name="Shiryaev A."/>
            <person name="Soop K."/>
            <person name="Spirin V."/>
            <person name="Szebenyi C."/>
            <person name="Tomsovsky M."/>
            <person name="Tulloss R.E."/>
            <person name="Uehling J."/>
            <person name="Grigoriev I.V."/>
            <person name="Vagvolgyi C."/>
            <person name="Papp T."/>
            <person name="Martin F.M."/>
            <person name="Miettinen O."/>
            <person name="Hibbett D.S."/>
            <person name="Nagy L.G."/>
        </authorList>
    </citation>
    <scope>NUCLEOTIDE SEQUENCE [LARGE SCALE GENOMIC DNA]</scope>
    <source>
        <strain evidence="2 3">CBS 121175</strain>
    </source>
</reference>
<organism evidence="2 3">
    <name type="scientific">Coprinopsis marcescibilis</name>
    <name type="common">Agaric fungus</name>
    <name type="synonym">Psathyrella marcescibilis</name>
    <dbReference type="NCBI Taxonomy" id="230819"/>
    <lineage>
        <taxon>Eukaryota</taxon>
        <taxon>Fungi</taxon>
        <taxon>Dikarya</taxon>
        <taxon>Basidiomycota</taxon>
        <taxon>Agaricomycotina</taxon>
        <taxon>Agaricomycetes</taxon>
        <taxon>Agaricomycetidae</taxon>
        <taxon>Agaricales</taxon>
        <taxon>Agaricineae</taxon>
        <taxon>Psathyrellaceae</taxon>
        <taxon>Coprinopsis</taxon>
    </lineage>
</organism>
<dbReference type="OrthoDB" id="6021263at2759"/>
<dbReference type="STRING" id="230819.A0A5C3L648"/>
<dbReference type="PANTHER" id="PTHR28266:SF1">
    <property type="entry name" value="LARGE RIBOSOMAL SUBUNIT PROTEIN ML58"/>
    <property type="match status" value="1"/>
</dbReference>
<dbReference type="AlphaFoldDB" id="A0A5C3L648"/>
<dbReference type="InterPro" id="IPR024388">
    <property type="entry name" value="Ribosomal_mL58"/>
</dbReference>
<dbReference type="PANTHER" id="PTHR28266">
    <property type="entry name" value="54S RIBOSOMAL PROTEIN L20, MITOCHONDRIAL"/>
    <property type="match status" value="1"/>
</dbReference>
<dbReference type="EMBL" id="ML210159">
    <property type="protein sequence ID" value="TFK28033.1"/>
    <property type="molecule type" value="Genomic_DNA"/>
</dbReference>
<dbReference type="GO" id="GO:0003735">
    <property type="term" value="F:structural constituent of ribosome"/>
    <property type="evidence" value="ECO:0007669"/>
    <property type="project" value="TreeGrafter"/>
</dbReference>
<dbReference type="Proteomes" id="UP000307440">
    <property type="component" value="Unassembled WGS sequence"/>
</dbReference>
<dbReference type="Pfam" id="PF12824">
    <property type="entry name" value="MRP-L20"/>
    <property type="match status" value="1"/>
</dbReference>
<feature type="compositionally biased region" description="Low complexity" evidence="1">
    <location>
        <begin position="70"/>
        <end position="90"/>
    </location>
</feature>
<dbReference type="GO" id="GO:0005762">
    <property type="term" value="C:mitochondrial large ribosomal subunit"/>
    <property type="evidence" value="ECO:0007669"/>
    <property type="project" value="TreeGrafter"/>
</dbReference>
<sequence>MLTASKRALQLSSSFIRTYATRHPRPRPGTSERPPAKHKDPLTSSASAHITELEEDGLTFIHRPPPSAPSPASLTTAPSSPLLQPAAPSPEGTALPPLLRKEKPQPQWTPVSPENIEKMKELRASDPVKYSTNKLAEMFGCSRMFITLATRISTKQLTALRRTQATEHEEHRARWSDRHKLVKAVRVRQRQHW</sequence>
<keyword evidence="3" id="KW-1185">Reference proteome</keyword>
<evidence type="ECO:0000313" key="2">
    <source>
        <dbReference type="EMBL" id="TFK28033.1"/>
    </source>
</evidence>
<name>A0A5C3L648_COPMA</name>
<evidence type="ECO:0008006" key="4">
    <source>
        <dbReference type="Google" id="ProtNLM"/>
    </source>
</evidence>